<gene>
    <name evidence="2" type="ORF">B0T14DRAFT_607366</name>
</gene>
<keyword evidence="3" id="KW-1185">Reference proteome</keyword>
<comment type="caution">
    <text evidence="2">The sequence shown here is derived from an EMBL/GenBank/DDBJ whole genome shotgun (WGS) entry which is preliminary data.</text>
</comment>
<reference evidence="2" key="1">
    <citation type="submission" date="2023-06" db="EMBL/GenBank/DDBJ databases">
        <title>Genome-scale phylogeny and comparative genomics of the fungal order Sordariales.</title>
        <authorList>
            <consortium name="Lawrence Berkeley National Laboratory"/>
            <person name="Hensen N."/>
            <person name="Bonometti L."/>
            <person name="Westerberg I."/>
            <person name="Brannstrom I.O."/>
            <person name="Guillou S."/>
            <person name="Cros-Aarteil S."/>
            <person name="Calhoun S."/>
            <person name="Haridas S."/>
            <person name="Kuo A."/>
            <person name="Mondo S."/>
            <person name="Pangilinan J."/>
            <person name="Riley R."/>
            <person name="Labutti K."/>
            <person name="Andreopoulos B."/>
            <person name="Lipzen A."/>
            <person name="Chen C."/>
            <person name="Yanf M."/>
            <person name="Daum C."/>
            <person name="Ng V."/>
            <person name="Clum A."/>
            <person name="Steindorff A."/>
            <person name="Ohm R."/>
            <person name="Martin F."/>
            <person name="Silar P."/>
            <person name="Natvig D."/>
            <person name="Lalanne C."/>
            <person name="Gautier V."/>
            <person name="Ament-Velasquez S.L."/>
            <person name="Kruys A."/>
            <person name="Hutchinson M.I."/>
            <person name="Powell A.J."/>
            <person name="Barry K."/>
            <person name="Miller A.N."/>
            <person name="Grigoriev I.V."/>
            <person name="Debuchy R."/>
            <person name="Gladieux P."/>
            <person name="Thoren M.H."/>
            <person name="Johannesson H."/>
        </authorList>
    </citation>
    <scope>NUCLEOTIDE SEQUENCE</scope>
    <source>
        <strain evidence="2">CBS 606.72</strain>
    </source>
</reference>
<dbReference type="Proteomes" id="UP001175000">
    <property type="component" value="Unassembled WGS sequence"/>
</dbReference>
<proteinExistence type="predicted"/>
<keyword evidence="1" id="KW-0732">Signal</keyword>
<feature type="chain" id="PRO_5041329559" evidence="1">
    <location>
        <begin position="20"/>
        <end position="151"/>
    </location>
</feature>
<evidence type="ECO:0000313" key="3">
    <source>
        <dbReference type="Proteomes" id="UP001175000"/>
    </source>
</evidence>
<evidence type="ECO:0000313" key="2">
    <source>
        <dbReference type="EMBL" id="KAK0611231.1"/>
    </source>
</evidence>
<dbReference type="AlphaFoldDB" id="A0AA39WCS5"/>
<feature type="signal peptide" evidence="1">
    <location>
        <begin position="1"/>
        <end position="19"/>
    </location>
</feature>
<dbReference type="EMBL" id="JAULSU010000007">
    <property type="protein sequence ID" value="KAK0611231.1"/>
    <property type="molecule type" value="Genomic_DNA"/>
</dbReference>
<evidence type="ECO:0000256" key="1">
    <source>
        <dbReference type="SAM" id="SignalP"/>
    </source>
</evidence>
<accession>A0AA39WCS5</accession>
<protein>
    <submittedName>
        <fullName evidence="2">Uncharacterized protein</fullName>
    </submittedName>
</protein>
<organism evidence="2 3">
    <name type="scientific">Immersiella caudata</name>
    <dbReference type="NCBI Taxonomy" id="314043"/>
    <lineage>
        <taxon>Eukaryota</taxon>
        <taxon>Fungi</taxon>
        <taxon>Dikarya</taxon>
        <taxon>Ascomycota</taxon>
        <taxon>Pezizomycotina</taxon>
        <taxon>Sordariomycetes</taxon>
        <taxon>Sordariomycetidae</taxon>
        <taxon>Sordariales</taxon>
        <taxon>Lasiosphaeriaceae</taxon>
        <taxon>Immersiella</taxon>
    </lineage>
</organism>
<name>A0AA39WCS5_9PEZI</name>
<sequence>MQLLGAVLGALALVNSACASPIQTPEIVSRGEHVATSATVTNFRVSRNGTHVNYAATIQIHPDHGKALDYTHSTKGSEVPETSGFWDNTDPDLYFRFNRVPSATAGEQYRLVLTDVHVTGHSINLAYLSPAKEWSGKGGRVYTGATAFKLE</sequence>